<dbReference type="GO" id="GO:0016810">
    <property type="term" value="F:hydrolase activity, acting on carbon-nitrogen (but not peptide) bonds"/>
    <property type="evidence" value="ECO:0007669"/>
    <property type="project" value="InterPro"/>
</dbReference>
<evidence type="ECO:0000259" key="2">
    <source>
        <dbReference type="PROSITE" id="PS51677"/>
    </source>
</evidence>
<dbReference type="InterPro" id="IPR002509">
    <property type="entry name" value="NODB_dom"/>
</dbReference>
<dbReference type="PANTHER" id="PTHR10587:SF125">
    <property type="entry name" value="POLYSACCHARIDE DEACETYLASE YHEN-RELATED"/>
    <property type="match status" value="1"/>
</dbReference>
<reference evidence="3 4" key="1">
    <citation type="submission" date="2018-11" db="EMBL/GenBank/DDBJ databases">
        <title>Genome sequencing and assembly of Clostridium tagluense strain A121.</title>
        <authorList>
            <person name="Murakami T."/>
            <person name="Segawa T."/>
            <person name="Shcherbakova V.A."/>
            <person name="Mori H."/>
            <person name="Yoshimura Y."/>
        </authorList>
    </citation>
    <scope>NUCLEOTIDE SEQUENCE [LARGE SCALE GENOMIC DNA]</scope>
    <source>
        <strain evidence="3 4">A121</strain>
    </source>
</reference>
<gene>
    <name evidence="3" type="ORF">Ctaglu_26380</name>
</gene>
<dbReference type="InterPro" id="IPR011330">
    <property type="entry name" value="Glyco_hydro/deAcase_b/a-brl"/>
</dbReference>
<dbReference type="Pfam" id="PF01522">
    <property type="entry name" value="Polysacc_deac_1"/>
    <property type="match status" value="1"/>
</dbReference>
<dbReference type="SUPFAM" id="SSF88713">
    <property type="entry name" value="Glycoside hydrolase/deacetylase"/>
    <property type="match status" value="1"/>
</dbReference>
<dbReference type="OrthoDB" id="258610at2"/>
<evidence type="ECO:0000313" key="4">
    <source>
        <dbReference type="Proteomes" id="UP000287872"/>
    </source>
</evidence>
<keyword evidence="1" id="KW-0175">Coiled coil</keyword>
<dbReference type="RefSeq" id="WP_125002442.1">
    <property type="nucleotide sequence ID" value="NZ_BHYK01000014.1"/>
</dbReference>
<proteinExistence type="predicted"/>
<protein>
    <submittedName>
        <fullName evidence="3">Polysaccharide deacetylase</fullName>
    </submittedName>
</protein>
<feature type="domain" description="NodB homology" evidence="2">
    <location>
        <begin position="89"/>
        <end position="283"/>
    </location>
</feature>
<accession>A0A401UNA8</accession>
<sequence length="298" mass="33781">MRNSRKNKKSSLPLLLVKIFILTIFVSSIVKAAIGEVTVVKSEHETTKLQQEITQMQSHNEKLKSQNKNLQDKIKENELSYKETSLKAKIAYLTFDDGPSKNTLEILKILKQYDIKATFFVNGHPALRDLYKQIADGGHALANHTYSHEYKDVYTSPDNFNNDVKKLDAFLTEITGKEPNHILRYPGGSNNTISHNYGGKEIMTGVIKKMTIEGYKYFDWNVDSTDASAYRQDKNKIVHAVLTESSQTKHAIILMHDLAPKTTTVQALPEIIEGLKNQGFIFDILSKDTYAPQFNVVK</sequence>
<feature type="coiled-coil region" evidence="1">
    <location>
        <begin position="46"/>
        <end position="87"/>
    </location>
</feature>
<comment type="caution">
    <text evidence="3">The sequence shown here is derived from an EMBL/GenBank/DDBJ whole genome shotgun (WGS) entry which is preliminary data.</text>
</comment>
<dbReference type="Gene3D" id="3.20.20.370">
    <property type="entry name" value="Glycoside hydrolase/deacetylase"/>
    <property type="match status" value="1"/>
</dbReference>
<dbReference type="InterPro" id="IPR050248">
    <property type="entry name" value="Polysacc_deacetylase_ArnD"/>
</dbReference>
<evidence type="ECO:0000256" key="1">
    <source>
        <dbReference type="SAM" id="Coils"/>
    </source>
</evidence>
<dbReference type="AlphaFoldDB" id="A0A401UNA8"/>
<keyword evidence="4" id="KW-1185">Reference proteome</keyword>
<name>A0A401UNA8_9CLOT</name>
<dbReference type="PANTHER" id="PTHR10587">
    <property type="entry name" value="GLYCOSYL TRANSFERASE-RELATED"/>
    <property type="match status" value="1"/>
</dbReference>
<dbReference type="Proteomes" id="UP000287872">
    <property type="component" value="Unassembled WGS sequence"/>
</dbReference>
<dbReference type="GO" id="GO:0005975">
    <property type="term" value="P:carbohydrate metabolic process"/>
    <property type="evidence" value="ECO:0007669"/>
    <property type="project" value="InterPro"/>
</dbReference>
<dbReference type="EMBL" id="BHYK01000014">
    <property type="protein sequence ID" value="GCD11015.1"/>
    <property type="molecule type" value="Genomic_DNA"/>
</dbReference>
<dbReference type="CDD" id="cd10944">
    <property type="entry name" value="CE4_SmPgdA_like"/>
    <property type="match status" value="1"/>
</dbReference>
<dbReference type="PROSITE" id="PS51677">
    <property type="entry name" value="NODB"/>
    <property type="match status" value="1"/>
</dbReference>
<evidence type="ECO:0000313" key="3">
    <source>
        <dbReference type="EMBL" id="GCD11015.1"/>
    </source>
</evidence>
<organism evidence="3 4">
    <name type="scientific">Clostridium tagluense</name>
    <dbReference type="NCBI Taxonomy" id="360422"/>
    <lineage>
        <taxon>Bacteria</taxon>
        <taxon>Bacillati</taxon>
        <taxon>Bacillota</taxon>
        <taxon>Clostridia</taxon>
        <taxon>Eubacteriales</taxon>
        <taxon>Clostridiaceae</taxon>
        <taxon>Clostridium</taxon>
    </lineage>
</organism>